<dbReference type="EMBL" id="BAAADN010000015">
    <property type="protein sequence ID" value="GAA0454472.1"/>
    <property type="molecule type" value="Genomic_DNA"/>
</dbReference>
<accession>A0AAV3SD12</accession>
<proteinExistence type="predicted"/>
<protein>
    <recommendedName>
        <fullName evidence="3">Transposase</fullName>
    </recommendedName>
</protein>
<evidence type="ECO:0000313" key="2">
    <source>
        <dbReference type="Proteomes" id="UP001500962"/>
    </source>
</evidence>
<name>A0AAV3SD12_HALDO</name>
<organism evidence="1 2">
    <name type="scientific">Halococcus dombrowskii</name>
    <dbReference type="NCBI Taxonomy" id="179637"/>
    <lineage>
        <taxon>Archaea</taxon>
        <taxon>Methanobacteriati</taxon>
        <taxon>Methanobacteriota</taxon>
        <taxon>Stenosarchaea group</taxon>
        <taxon>Halobacteria</taxon>
        <taxon>Halobacteriales</taxon>
        <taxon>Halococcaceae</taxon>
        <taxon>Halococcus</taxon>
    </lineage>
</organism>
<evidence type="ECO:0008006" key="3">
    <source>
        <dbReference type="Google" id="ProtNLM"/>
    </source>
</evidence>
<dbReference type="Proteomes" id="UP001500962">
    <property type="component" value="Unassembled WGS sequence"/>
</dbReference>
<reference evidence="1" key="1">
    <citation type="journal article" date="2014" name="Int. J. Syst. Evol. Microbiol.">
        <title>Complete genome sequence of Corynebacterium casei LMG S-19264T (=DSM 44701T), isolated from a smear-ripened cheese.</title>
        <authorList>
            <consortium name="US DOE Joint Genome Institute (JGI-PGF)"/>
            <person name="Walter F."/>
            <person name="Albersmeier A."/>
            <person name="Kalinowski J."/>
            <person name="Ruckert C."/>
        </authorList>
    </citation>
    <scope>NUCLEOTIDE SEQUENCE</scope>
    <source>
        <strain evidence="1">JCM 12289</strain>
    </source>
</reference>
<dbReference type="AlphaFoldDB" id="A0AAV3SD12"/>
<sequence>MDAADHVTGIETKPSPITINRCAKEYGSKLKQFRPDYVARTDTDAIITDGTKCHSRDEIVRTTPSKQRLAKIAGDLRSMLNLPVNGDWNEIVSKL</sequence>
<evidence type="ECO:0000313" key="1">
    <source>
        <dbReference type="EMBL" id="GAA0454472.1"/>
    </source>
</evidence>
<reference evidence="1" key="2">
    <citation type="submission" date="2023-12" db="EMBL/GenBank/DDBJ databases">
        <authorList>
            <person name="Sun Q."/>
            <person name="Inoue M."/>
        </authorList>
    </citation>
    <scope>NUCLEOTIDE SEQUENCE</scope>
    <source>
        <strain evidence="1">JCM 12289</strain>
    </source>
</reference>
<comment type="caution">
    <text evidence="1">The sequence shown here is derived from an EMBL/GenBank/DDBJ whole genome shotgun (WGS) entry which is preliminary data.</text>
</comment>
<gene>
    <name evidence="1" type="ORF">GCM10008985_07790</name>
</gene>